<dbReference type="InterPro" id="IPR036034">
    <property type="entry name" value="PDZ_sf"/>
</dbReference>
<dbReference type="RefSeq" id="WP_082059243.1">
    <property type="nucleotide sequence ID" value="NZ_BAFN01000001.1"/>
</dbReference>
<dbReference type="PRINTS" id="PR00834">
    <property type="entry name" value="PROTEASES2C"/>
</dbReference>
<proteinExistence type="predicted"/>
<dbReference type="PANTHER" id="PTHR43343:SF3">
    <property type="entry name" value="PROTEASE DO-LIKE 8, CHLOROPLASTIC"/>
    <property type="match status" value="1"/>
</dbReference>
<sequence length="351" mass="37488">MEPLFQVVSTNGIGPDGSRISEAVAPPDEELLDAYSKAVVSASEKVIPAVVNINVRQLLNGRQTVHPRMSQQMMGNGSGFIFTPDGFILTNSHVVHNAGQIEVALADGRRLTADMIGDDPDTDLAVIRIHAPDLAYARLGNSQSIRVGQLVIAIGNPYGFQCTVTAGVVSALGRSLRSRSGRLIDSIIQTDAALNPGNSGGPLINSHGEVIGVNTAIIQGAQGLCFAIAVDTVKFVATGLMKDGKIRRGYIGVAGQSVFLHRRLVLFHNLPIESGVLVISVENNSPAQRAGLVEGDVIIGFDDQTIESVDDLHKLLTEHWIGVKSELTIIRRSEKVVLEVVPEESKVRSDE</sequence>
<dbReference type="CDD" id="cd06779">
    <property type="entry name" value="cpPDZ_Deg_HtrA-like"/>
    <property type="match status" value="1"/>
</dbReference>
<evidence type="ECO:0000256" key="1">
    <source>
        <dbReference type="ARBA" id="ARBA00022670"/>
    </source>
</evidence>
<gene>
    <name evidence="4" type="ORF">BROSI_A3242</name>
</gene>
<keyword evidence="5" id="KW-1185">Reference proteome</keyword>
<dbReference type="Pfam" id="PF13180">
    <property type="entry name" value="PDZ_2"/>
    <property type="match status" value="1"/>
</dbReference>
<name>A0ABQ0K0U9_9BACT</name>
<organism evidence="4 5">
    <name type="scientific">Candidatus Brocadia sinica JPN1</name>
    <dbReference type="NCBI Taxonomy" id="1197129"/>
    <lineage>
        <taxon>Bacteria</taxon>
        <taxon>Pseudomonadati</taxon>
        <taxon>Planctomycetota</taxon>
        <taxon>Candidatus Brocadiia</taxon>
        <taxon>Candidatus Brocadiales</taxon>
        <taxon>Candidatus Brocadiaceae</taxon>
        <taxon>Candidatus Brocadia</taxon>
    </lineage>
</organism>
<keyword evidence="2" id="KW-0378">Hydrolase</keyword>
<dbReference type="InterPro" id="IPR051201">
    <property type="entry name" value="Chloro_Bact_Ser_Proteases"/>
</dbReference>
<dbReference type="SUPFAM" id="SSF50494">
    <property type="entry name" value="Trypsin-like serine proteases"/>
    <property type="match status" value="1"/>
</dbReference>
<feature type="domain" description="PDZ" evidence="3">
    <location>
        <begin position="249"/>
        <end position="333"/>
    </location>
</feature>
<dbReference type="EMBL" id="BAFN01000001">
    <property type="protein sequence ID" value="GAN34699.1"/>
    <property type="molecule type" value="Genomic_DNA"/>
</dbReference>
<dbReference type="PANTHER" id="PTHR43343">
    <property type="entry name" value="PEPTIDASE S12"/>
    <property type="match status" value="1"/>
</dbReference>
<evidence type="ECO:0000256" key="2">
    <source>
        <dbReference type="ARBA" id="ARBA00022801"/>
    </source>
</evidence>
<dbReference type="Pfam" id="PF13365">
    <property type="entry name" value="Trypsin_2"/>
    <property type="match status" value="1"/>
</dbReference>
<comment type="caution">
    <text evidence="4">The sequence shown here is derived from an EMBL/GenBank/DDBJ whole genome shotgun (WGS) entry which is preliminary data.</text>
</comment>
<reference evidence="5" key="1">
    <citation type="journal article" date="2015" name="Genome Announc.">
        <title>Draft Genome Sequence of an Anaerobic Ammonium-Oxidizing Bacterium, "Candidatus Brocadia sinica".</title>
        <authorList>
            <person name="Oshiki M."/>
            <person name="Shinyako-Hata K."/>
            <person name="Satoh H."/>
            <person name="Okabe S."/>
        </authorList>
    </citation>
    <scope>NUCLEOTIDE SEQUENCE [LARGE SCALE GENOMIC DNA]</scope>
    <source>
        <strain evidence="5">JPN1</strain>
    </source>
</reference>
<dbReference type="Gene3D" id="2.40.10.120">
    <property type="match status" value="1"/>
</dbReference>
<evidence type="ECO:0000313" key="5">
    <source>
        <dbReference type="Proteomes" id="UP000032309"/>
    </source>
</evidence>
<evidence type="ECO:0000259" key="3">
    <source>
        <dbReference type="SMART" id="SM00228"/>
    </source>
</evidence>
<dbReference type="Proteomes" id="UP000032309">
    <property type="component" value="Unassembled WGS sequence"/>
</dbReference>
<dbReference type="InterPro" id="IPR001478">
    <property type="entry name" value="PDZ"/>
</dbReference>
<dbReference type="Gene3D" id="2.30.42.10">
    <property type="match status" value="1"/>
</dbReference>
<keyword evidence="1" id="KW-0645">Protease</keyword>
<accession>A0ABQ0K0U9</accession>
<protein>
    <submittedName>
        <fullName evidence="4">Trypsin-like serine proteases</fullName>
    </submittedName>
</protein>
<dbReference type="InterPro" id="IPR009003">
    <property type="entry name" value="Peptidase_S1_PA"/>
</dbReference>
<dbReference type="SMART" id="SM00228">
    <property type="entry name" value="PDZ"/>
    <property type="match status" value="1"/>
</dbReference>
<dbReference type="SUPFAM" id="SSF50156">
    <property type="entry name" value="PDZ domain-like"/>
    <property type="match status" value="1"/>
</dbReference>
<dbReference type="InterPro" id="IPR001940">
    <property type="entry name" value="Peptidase_S1C"/>
</dbReference>
<evidence type="ECO:0000313" key="4">
    <source>
        <dbReference type="EMBL" id="GAN34699.1"/>
    </source>
</evidence>